<organism evidence="2 3">
    <name type="scientific">Pseudomonas abyssi</name>
    <dbReference type="NCBI Taxonomy" id="170540"/>
    <lineage>
        <taxon>Bacteria</taxon>
        <taxon>Pseudomonadati</taxon>
        <taxon>Pseudomonadota</taxon>
        <taxon>Gammaproteobacteria</taxon>
        <taxon>Pseudomonadales</taxon>
        <taxon>Pseudomonadaceae</taxon>
        <taxon>Pseudomonas</taxon>
    </lineage>
</organism>
<keyword evidence="3" id="KW-1185">Reference proteome</keyword>
<keyword evidence="1" id="KW-0732">Signal</keyword>
<dbReference type="Proteomes" id="UP000242313">
    <property type="component" value="Unassembled WGS sequence"/>
</dbReference>
<evidence type="ECO:0000313" key="2">
    <source>
        <dbReference type="EMBL" id="PBK05932.1"/>
    </source>
</evidence>
<feature type="chain" id="PRO_5012765481" evidence="1">
    <location>
        <begin position="26"/>
        <end position="96"/>
    </location>
</feature>
<gene>
    <name evidence="2" type="ORF">CNQ84_00710</name>
</gene>
<dbReference type="RefSeq" id="WP_096003006.1">
    <property type="nucleotide sequence ID" value="NZ_NTMR01000002.1"/>
</dbReference>
<dbReference type="AlphaFoldDB" id="A0A2A3MMB4"/>
<proteinExistence type="predicted"/>
<dbReference type="EMBL" id="NTMR01000002">
    <property type="protein sequence ID" value="PBK05932.1"/>
    <property type="molecule type" value="Genomic_DNA"/>
</dbReference>
<evidence type="ECO:0000256" key="1">
    <source>
        <dbReference type="SAM" id="SignalP"/>
    </source>
</evidence>
<name>A0A2A3MMB4_9PSED</name>
<comment type="caution">
    <text evidence="2">The sequence shown here is derived from an EMBL/GenBank/DDBJ whole genome shotgun (WGS) entry which is preliminary data.</text>
</comment>
<feature type="signal peptide" evidence="1">
    <location>
        <begin position="1"/>
        <end position="25"/>
    </location>
</feature>
<evidence type="ECO:0000313" key="3">
    <source>
        <dbReference type="Proteomes" id="UP000242313"/>
    </source>
</evidence>
<protein>
    <submittedName>
        <fullName evidence="2">Uncharacterized protein</fullName>
    </submittedName>
</protein>
<sequence length="96" mass="10681">MITKDQGLKFMKFRLMMILTAPTLAALDTLQGLASKDTEYLRQHRIMAPFEVQGVERQVAAAVRTRKRELKREQAAAIVMTAAMANMMQGSHASAS</sequence>
<reference evidence="2 3" key="1">
    <citation type="submission" date="2017-09" db="EMBL/GenBank/DDBJ databases">
        <title>Pseudomonas abyssi sp. nov. isolated from Abyssopelagic Water.</title>
        <authorList>
            <person name="Wei Y."/>
        </authorList>
    </citation>
    <scope>NUCLEOTIDE SEQUENCE [LARGE SCALE GENOMIC DNA]</scope>
    <source>
        <strain evidence="2 3">MT5</strain>
    </source>
</reference>
<accession>A0A2A3MMB4</accession>